<dbReference type="PANTHER" id="PTHR10543">
    <property type="entry name" value="BETA-CAROTENE DIOXYGENASE"/>
    <property type="match status" value="1"/>
</dbReference>
<dbReference type="OrthoDB" id="1069523at2759"/>
<dbReference type="AlphaFoldDB" id="A0A226DR09"/>
<dbReference type="Proteomes" id="UP000198287">
    <property type="component" value="Unassembled WGS sequence"/>
</dbReference>
<reference evidence="6 7" key="1">
    <citation type="submission" date="2015-12" db="EMBL/GenBank/DDBJ databases">
        <title>The genome of Folsomia candida.</title>
        <authorList>
            <person name="Faddeeva A."/>
            <person name="Derks M.F."/>
            <person name="Anvar Y."/>
            <person name="Smit S."/>
            <person name="Van Straalen N."/>
            <person name="Roelofs D."/>
        </authorList>
    </citation>
    <scope>NUCLEOTIDE SEQUENCE [LARGE SCALE GENOMIC DNA]</scope>
    <source>
        <strain evidence="6 7">VU population</strain>
        <tissue evidence="6">Whole body</tissue>
    </source>
</reference>
<organism evidence="6 7">
    <name type="scientific">Folsomia candida</name>
    <name type="common">Springtail</name>
    <dbReference type="NCBI Taxonomy" id="158441"/>
    <lineage>
        <taxon>Eukaryota</taxon>
        <taxon>Metazoa</taxon>
        <taxon>Ecdysozoa</taxon>
        <taxon>Arthropoda</taxon>
        <taxon>Hexapoda</taxon>
        <taxon>Collembola</taxon>
        <taxon>Entomobryomorpha</taxon>
        <taxon>Isotomoidea</taxon>
        <taxon>Isotomidae</taxon>
        <taxon>Proisotominae</taxon>
        <taxon>Folsomia</taxon>
    </lineage>
</organism>
<dbReference type="OMA" id="PREVMEW"/>
<proteinExistence type="inferred from homology"/>
<feature type="binding site" evidence="5">
    <location>
        <position position="240"/>
    </location>
    <ligand>
        <name>Fe cation</name>
        <dbReference type="ChEBI" id="CHEBI:24875"/>
        <note>catalytic</note>
    </ligand>
</feature>
<dbReference type="InterPro" id="IPR004294">
    <property type="entry name" value="Carotenoid_Oase"/>
</dbReference>
<feature type="binding site" evidence="5">
    <location>
        <position position="178"/>
    </location>
    <ligand>
        <name>Fe cation</name>
        <dbReference type="ChEBI" id="CHEBI:24875"/>
        <note>catalytic</note>
    </ligand>
</feature>
<protein>
    <submittedName>
        <fullName evidence="6">Retinoid isomerohydrolase</fullName>
    </submittedName>
</protein>
<dbReference type="GO" id="GO:0016787">
    <property type="term" value="F:hydrolase activity"/>
    <property type="evidence" value="ECO:0007669"/>
    <property type="project" value="UniProtKB-KW"/>
</dbReference>
<sequence length="532" mass="60107">MTSKQVQVKVFKSLSETTKPEIVDIIGEIPEWASGRLLRSCAAKWDYPKFRLNHAVDGYTMITKFEVKGGTGGKVAFTSKFLQSEAFRKAEIAQKPILNEFSTRSAGSEGKSSIGKIVTSIIPDVTDNCKYICTSGLSRNPTVLGDNGFIFDLDAKTLNCVSRHDPVKEFGLQALSSHPLTDPETGETYNVGLDIVPSAKWKVVKFPAQCGKLALKETIKKGKIIAVHPCRAKLYAPWLHSFGMSKNYVVWIDQPCHFSVTKALKAALKGFCPREVMEWSPEKKNQFYLLNKKTLKVLKTEIISKDAIFFNHFLTCHEENGHVILDLFGMPGIQYCDVQVLAKLRSGKVMQDKDCPRLYRFVIPLIGEHDLAKYPQNKNLVRINSTAKAVRIGDKLILEPELMSEIAMDFATWNKKLFSGEQIRFIWTTGALCPSVHHHKVAKFDVKTRKFLTWEAEQDQHVGEPCLIPRSGAIEQDDGLIVLFVNNYLEELGNEKRKDFLIWLNAKDLKEVGRAYFYSEIPIALHSIWMSN</sequence>
<name>A0A226DR09_FOLCA</name>
<keyword evidence="6" id="KW-0378">Hydrolase</keyword>
<comment type="cofactor">
    <cofactor evidence="5">
        <name>Fe(2+)</name>
        <dbReference type="ChEBI" id="CHEBI:29033"/>
    </cofactor>
    <text evidence="5">Binds 1 Fe(2+) ion per subunit.</text>
</comment>
<evidence type="ECO:0000313" key="7">
    <source>
        <dbReference type="Proteomes" id="UP000198287"/>
    </source>
</evidence>
<dbReference type="GO" id="GO:0016121">
    <property type="term" value="P:carotene catabolic process"/>
    <property type="evidence" value="ECO:0007669"/>
    <property type="project" value="TreeGrafter"/>
</dbReference>
<comment type="similarity">
    <text evidence="1">Belongs to the carotenoid oxygenase family.</text>
</comment>
<keyword evidence="3" id="KW-0560">Oxidoreductase</keyword>
<keyword evidence="4 5" id="KW-0408">Iron</keyword>
<comment type="caution">
    <text evidence="6">The sequence shown here is derived from an EMBL/GenBank/DDBJ whole genome shotgun (WGS) entry which is preliminary data.</text>
</comment>
<evidence type="ECO:0000313" key="6">
    <source>
        <dbReference type="EMBL" id="OXA47284.1"/>
    </source>
</evidence>
<dbReference type="EMBL" id="LNIX01000013">
    <property type="protein sequence ID" value="OXA47284.1"/>
    <property type="molecule type" value="Genomic_DNA"/>
</dbReference>
<evidence type="ECO:0000256" key="1">
    <source>
        <dbReference type="ARBA" id="ARBA00006787"/>
    </source>
</evidence>
<evidence type="ECO:0000256" key="4">
    <source>
        <dbReference type="ARBA" id="ARBA00023004"/>
    </source>
</evidence>
<evidence type="ECO:0000256" key="2">
    <source>
        <dbReference type="ARBA" id="ARBA00022723"/>
    </source>
</evidence>
<keyword evidence="7" id="KW-1185">Reference proteome</keyword>
<dbReference type="Pfam" id="PF03055">
    <property type="entry name" value="RPE65"/>
    <property type="match status" value="1"/>
</dbReference>
<dbReference type="GO" id="GO:0010436">
    <property type="term" value="F:carotenoid dioxygenase activity"/>
    <property type="evidence" value="ECO:0007669"/>
    <property type="project" value="TreeGrafter"/>
</dbReference>
<evidence type="ECO:0000256" key="3">
    <source>
        <dbReference type="ARBA" id="ARBA00023002"/>
    </source>
</evidence>
<evidence type="ECO:0000256" key="5">
    <source>
        <dbReference type="PIRSR" id="PIRSR604294-1"/>
    </source>
</evidence>
<dbReference type="PANTHER" id="PTHR10543:SF24">
    <property type="entry name" value="CAROTENOID ISOMEROOXYGENASE"/>
    <property type="match status" value="1"/>
</dbReference>
<feature type="binding site" evidence="5">
    <location>
        <position position="526"/>
    </location>
    <ligand>
        <name>Fe cation</name>
        <dbReference type="ChEBI" id="CHEBI:24875"/>
        <note>catalytic</note>
    </ligand>
</feature>
<dbReference type="GO" id="GO:0046872">
    <property type="term" value="F:metal ion binding"/>
    <property type="evidence" value="ECO:0007669"/>
    <property type="project" value="UniProtKB-KW"/>
</dbReference>
<gene>
    <name evidence="6" type="ORF">Fcan01_17862</name>
</gene>
<feature type="binding site" evidence="5">
    <location>
        <position position="312"/>
    </location>
    <ligand>
        <name>Fe cation</name>
        <dbReference type="ChEBI" id="CHEBI:24875"/>
        <note>catalytic</note>
    </ligand>
</feature>
<keyword evidence="2 5" id="KW-0479">Metal-binding</keyword>
<accession>A0A226DR09</accession>